<sequence length="165" mass="18392">MKRDIFYSLVLIFFAVILSACGTDNKANPVAVSEYTFFNATTPIIVVEPNVFVESNETTGESNVTRTNDTYTISVQLLKHGLIQTGEIISMKPFDLRLGFVTDIITTTTTNGYAVFEYHAPFDYDLVKGQEVIIQAIFINPEDANTSSNSAPKITLTQDFLIRFD</sequence>
<evidence type="ECO:0008006" key="2">
    <source>
        <dbReference type="Google" id="ProtNLM"/>
    </source>
</evidence>
<reference evidence="1" key="1">
    <citation type="submission" date="2016-10" db="EMBL/GenBank/DDBJ databases">
        <authorList>
            <person name="de Groot N.N."/>
        </authorList>
    </citation>
    <scope>NUCLEOTIDE SEQUENCE</scope>
</reference>
<proteinExistence type="predicted"/>
<dbReference type="PROSITE" id="PS51257">
    <property type="entry name" value="PROKAR_LIPOPROTEIN"/>
    <property type="match status" value="1"/>
</dbReference>
<accession>A0A1W1BRK2</accession>
<dbReference type="EMBL" id="FPHM01000034">
    <property type="protein sequence ID" value="SFV56115.1"/>
    <property type="molecule type" value="Genomic_DNA"/>
</dbReference>
<organism evidence="1">
    <name type="scientific">hydrothermal vent metagenome</name>
    <dbReference type="NCBI Taxonomy" id="652676"/>
    <lineage>
        <taxon>unclassified sequences</taxon>
        <taxon>metagenomes</taxon>
        <taxon>ecological metagenomes</taxon>
    </lineage>
</organism>
<dbReference type="AlphaFoldDB" id="A0A1W1BRK2"/>
<protein>
    <recommendedName>
        <fullName evidence="2">Lipoprotein</fullName>
    </recommendedName>
</protein>
<evidence type="ECO:0000313" key="1">
    <source>
        <dbReference type="EMBL" id="SFV56115.1"/>
    </source>
</evidence>
<gene>
    <name evidence="1" type="ORF">MNB_SV-13-2074</name>
</gene>
<name>A0A1W1BRK2_9ZZZZ</name>